<dbReference type="Pfam" id="PF13855">
    <property type="entry name" value="LRR_8"/>
    <property type="match status" value="2"/>
</dbReference>
<evidence type="ECO:0000256" key="9">
    <source>
        <dbReference type="ARBA" id="ARBA00022737"/>
    </source>
</evidence>
<evidence type="ECO:0000256" key="5">
    <source>
        <dbReference type="ARBA" id="ARBA00004635"/>
    </source>
</evidence>
<reference evidence="18 19" key="1">
    <citation type="submission" date="2024-09" db="EMBL/GenBank/DDBJ databases">
        <title>A chromosome-level genome assembly of Gray's grenadier anchovy, Coilia grayii.</title>
        <authorList>
            <person name="Fu Z."/>
        </authorList>
    </citation>
    <scope>NUCLEOTIDE SEQUENCE [LARGE SCALE GENOMIC DNA]</scope>
    <source>
        <strain evidence="18">G4</strain>
        <tissue evidence="18">Muscle</tissue>
    </source>
</reference>
<evidence type="ECO:0000256" key="14">
    <source>
        <dbReference type="ARBA" id="ARBA00023288"/>
    </source>
</evidence>
<dbReference type="GO" id="GO:0098552">
    <property type="term" value="C:side of membrane"/>
    <property type="evidence" value="ECO:0007669"/>
    <property type="project" value="UniProtKB-KW"/>
</dbReference>
<dbReference type="SUPFAM" id="SSF52058">
    <property type="entry name" value="L domain-like"/>
    <property type="match status" value="1"/>
</dbReference>
<keyword evidence="10" id="KW-0472">Membrane</keyword>
<comment type="similarity">
    <text evidence="15">Belongs to the Nogo receptor family.</text>
</comment>
<evidence type="ECO:0000256" key="4">
    <source>
        <dbReference type="ARBA" id="ARBA00004484"/>
    </source>
</evidence>
<evidence type="ECO:0000256" key="13">
    <source>
        <dbReference type="ARBA" id="ARBA00023273"/>
    </source>
</evidence>
<name>A0ABD1KAE1_9TELE</name>
<feature type="region of interest" description="Disordered" evidence="16">
    <location>
        <begin position="370"/>
        <end position="538"/>
    </location>
</feature>
<evidence type="ECO:0000259" key="17">
    <source>
        <dbReference type="SMART" id="SM00082"/>
    </source>
</evidence>
<dbReference type="AlphaFoldDB" id="A0ABD1KAE1"/>
<keyword evidence="6" id="KW-1003">Cell membrane</keyword>
<gene>
    <name evidence="18" type="ORF">ACEWY4_008261</name>
</gene>
<dbReference type="Gene3D" id="3.80.10.10">
    <property type="entry name" value="Ribonuclease Inhibitor"/>
    <property type="match status" value="1"/>
</dbReference>
<dbReference type="InterPro" id="IPR001611">
    <property type="entry name" value="Leu-rich_rpt"/>
</dbReference>
<dbReference type="InterPro" id="IPR000483">
    <property type="entry name" value="Cys-rich_flank_reg_C"/>
</dbReference>
<sequence length="565" mass="62660">MVKYQLRTANCKLRSTPMGGDKSHNMASRRHDERQQAVWNYARLPSPSIISVFVKAAALHHGCLLALLPTVPVPAGCGLEFLLVLCGLELSWSCPRHCICYTGPSTVSCQSHNFLSVPEGIPPHSERIFLQNNKIHRLLRGHFSPTTVTLWIYSNNITYIEPSTFHGFSVLEELDLGDNRHLRSLDTETFRGLGRLHALHLYRCGLSVLPTDIFQGLRNLQYLYLQDNHLEFLQDDIFVDLHNLSHLFLHGNRLWSLHQNTFRGLGALDRLLLHHNKLQWVDRQAFHDLRRLTTLYLFNNSLTELSGECLTLLPALEYLRLNDNPWECDCKALSLWDWLKKFRGSTSAVGCVAPGEVAGKDLKQLRKEDFPNCSGSESLSQSNTWASTNKVSLKKEPPPPLQPPHARPHHPHHDGGGGQYPSQPSPLPHPPTSINGREHAGGTGTGPRSGGGGGGGGGGRSRNCTRQRTKGGKGRGQNDVHTLKEMVDKEYSSPDFGGGGGEKDDPTTPDGSTPRRKHKCTPRTSMRPPSGVQLPTDRAPLRQPWGLLCGLLAVLAPLTTELVLR</sequence>
<evidence type="ECO:0000256" key="16">
    <source>
        <dbReference type="SAM" id="MobiDB-lite"/>
    </source>
</evidence>
<evidence type="ECO:0000256" key="11">
    <source>
        <dbReference type="ARBA" id="ARBA00023170"/>
    </source>
</evidence>
<dbReference type="EMBL" id="JBHFQA010000007">
    <property type="protein sequence ID" value="KAL2096113.1"/>
    <property type="molecule type" value="Genomic_DNA"/>
</dbReference>
<dbReference type="GO" id="GO:0042995">
    <property type="term" value="C:cell projection"/>
    <property type="evidence" value="ECO:0007669"/>
    <property type="project" value="UniProtKB-SubCell"/>
</dbReference>
<evidence type="ECO:0000313" key="18">
    <source>
        <dbReference type="EMBL" id="KAL2096113.1"/>
    </source>
</evidence>
<evidence type="ECO:0000256" key="1">
    <source>
        <dbReference type="ARBA" id="ARBA00004236"/>
    </source>
</evidence>
<keyword evidence="9" id="KW-0677">Repeat</keyword>
<comment type="caution">
    <text evidence="18">The sequence shown here is derived from an EMBL/GenBank/DDBJ whole genome shotgun (WGS) entry which is preliminary data.</text>
</comment>
<protein>
    <recommendedName>
        <fullName evidence="17">LRRCT domain-containing protein</fullName>
    </recommendedName>
</protein>
<evidence type="ECO:0000256" key="10">
    <source>
        <dbReference type="ARBA" id="ARBA00023136"/>
    </source>
</evidence>
<evidence type="ECO:0000256" key="12">
    <source>
        <dbReference type="ARBA" id="ARBA00023180"/>
    </source>
</evidence>
<evidence type="ECO:0000256" key="8">
    <source>
        <dbReference type="ARBA" id="ARBA00022729"/>
    </source>
</evidence>
<dbReference type="InterPro" id="IPR032675">
    <property type="entry name" value="LRR_dom_sf"/>
</dbReference>
<dbReference type="GO" id="GO:0005886">
    <property type="term" value="C:plasma membrane"/>
    <property type="evidence" value="ECO:0007669"/>
    <property type="project" value="UniProtKB-SubCell"/>
</dbReference>
<organism evidence="18 19">
    <name type="scientific">Coilia grayii</name>
    <name type="common">Gray's grenadier anchovy</name>
    <dbReference type="NCBI Taxonomy" id="363190"/>
    <lineage>
        <taxon>Eukaryota</taxon>
        <taxon>Metazoa</taxon>
        <taxon>Chordata</taxon>
        <taxon>Craniata</taxon>
        <taxon>Vertebrata</taxon>
        <taxon>Euteleostomi</taxon>
        <taxon>Actinopterygii</taxon>
        <taxon>Neopterygii</taxon>
        <taxon>Teleostei</taxon>
        <taxon>Clupei</taxon>
        <taxon>Clupeiformes</taxon>
        <taxon>Clupeoidei</taxon>
        <taxon>Engraulidae</taxon>
        <taxon>Coilinae</taxon>
        <taxon>Coilia</taxon>
    </lineage>
</organism>
<evidence type="ECO:0000256" key="6">
    <source>
        <dbReference type="ARBA" id="ARBA00022475"/>
    </source>
</evidence>
<dbReference type="InterPro" id="IPR003591">
    <property type="entry name" value="Leu-rich_rpt_typical-subtyp"/>
</dbReference>
<keyword evidence="8" id="KW-0732">Signal</keyword>
<dbReference type="InterPro" id="IPR050541">
    <property type="entry name" value="LRR_TM_domain-containing"/>
</dbReference>
<evidence type="ECO:0000256" key="3">
    <source>
        <dbReference type="ARBA" id="ARBA00004316"/>
    </source>
</evidence>
<dbReference type="GO" id="GO:0045121">
    <property type="term" value="C:membrane raft"/>
    <property type="evidence" value="ECO:0007669"/>
    <property type="project" value="UniProtKB-SubCell"/>
</dbReference>
<dbReference type="PANTHER" id="PTHR24369">
    <property type="entry name" value="ANTIGEN BSP, PUTATIVE-RELATED"/>
    <property type="match status" value="1"/>
</dbReference>
<evidence type="ECO:0000256" key="7">
    <source>
        <dbReference type="ARBA" id="ARBA00022614"/>
    </source>
</evidence>
<evidence type="ECO:0000313" key="19">
    <source>
        <dbReference type="Proteomes" id="UP001591681"/>
    </source>
</evidence>
<dbReference type="SMART" id="SM00369">
    <property type="entry name" value="LRR_TYP"/>
    <property type="match status" value="6"/>
</dbReference>
<dbReference type="SMART" id="SM00082">
    <property type="entry name" value="LRRCT"/>
    <property type="match status" value="1"/>
</dbReference>
<feature type="compositionally biased region" description="Gly residues" evidence="16">
    <location>
        <begin position="441"/>
        <end position="460"/>
    </location>
</feature>
<feature type="compositionally biased region" description="Basic and acidic residues" evidence="16">
    <location>
        <begin position="476"/>
        <end position="492"/>
    </location>
</feature>
<keyword evidence="13" id="KW-0966">Cell projection</keyword>
<evidence type="ECO:0000256" key="2">
    <source>
        <dbReference type="ARBA" id="ARBA00004285"/>
    </source>
</evidence>
<dbReference type="FunFam" id="3.80.10.10:FF:000018">
    <property type="entry name" value="Reticulon 4 receptor"/>
    <property type="match status" value="1"/>
</dbReference>
<feature type="compositionally biased region" description="Basic residues" evidence="16">
    <location>
        <begin position="463"/>
        <end position="473"/>
    </location>
</feature>
<dbReference type="Proteomes" id="UP001591681">
    <property type="component" value="Unassembled WGS sequence"/>
</dbReference>
<dbReference type="PANTHER" id="PTHR24369:SF196">
    <property type="entry name" value="RETICULON 4 RECEPTOR LIKE 1"/>
    <property type="match status" value="1"/>
</dbReference>
<evidence type="ECO:0000256" key="15">
    <source>
        <dbReference type="ARBA" id="ARBA00038236"/>
    </source>
</evidence>
<feature type="compositionally biased region" description="Polar residues" evidence="16">
    <location>
        <begin position="373"/>
        <end position="391"/>
    </location>
</feature>
<feature type="domain" description="LRRCT" evidence="17">
    <location>
        <begin position="324"/>
        <end position="374"/>
    </location>
</feature>
<dbReference type="GO" id="GO:0043204">
    <property type="term" value="C:perikaryon"/>
    <property type="evidence" value="ECO:0007669"/>
    <property type="project" value="UniProtKB-SubCell"/>
</dbReference>
<proteinExistence type="inferred from homology"/>
<keyword evidence="14" id="KW-0449">Lipoprotein</keyword>
<comment type="subcellular location">
    <subcellularLocation>
        <location evidence="1">Cell membrane</location>
    </subcellularLocation>
    <subcellularLocation>
        <location evidence="3">Cell projection</location>
    </subcellularLocation>
    <subcellularLocation>
        <location evidence="2">Membrane raft</location>
    </subcellularLocation>
    <subcellularLocation>
        <location evidence="5">Membrane</location>
        <topology evidence="5">Lipid-anchor</topology>
    </subcellularLocation>
    <subcellularLocation>
        <location evidence="4">Perikaryon</location>
    </subcellularLocation>
</comment>
<accession>A0ABD1KAE1</accession>
<keyword evidence="12" id="KW-0325">Glycoprotein</keyword>
<keyword evidence="19" id="KW-1185">Reference proteome</keyword>
<keyword evidence="7" id="KW-0433">Leucine-rich repeat</keyword>
<keyword evidence="11" id="KW-0675">Receptor</keyword>